<dbReference type="SUPFAM" id="SSF52266">
    <property type="entry name" value="SGNH hydrolase"/>
    <property type="match status" value="1"/>
</dbReference>
<reference evidence="3 4" key="1">
    <citation type="submission" date="2016-11" db="EMBL/GenBank/DDBJ databases">
        <authorList>
            <person name="Jaros S."/>
            <person name="Januszkiewicz K."/>
            <person name="Wedrychowicz H."/>
        </authorList>
    </citation>
    <scope>NUCLEOTIDE SEQUENCE [LARGE SCALE GENOMIC DNA]</scope>
    <source>
        <strain evidence="3 4">DSM 24574</strain>
    </source>
</reference>
<evidence type="ECO:0000313" key="4">
    <source>
        <dbReference type="Proteomes" id="UP000184212"/>
    </source>
</evidence>
<name>A0A1M5QNJ1_9BACT</name>
<evidence type="ECO:0000313" key="3">
    <source>
        <dbReference type="EMBL" id="SHH15379.1"/>
    </source>
</evidence>
<dbReference type="InterPro" id="IPR051532">
    <property type="entry name" value="Ester_Hydrolysis_Enzymes"/>
</dbReference>
<accession>A0A1M5QNJ1</accession>
<dbReference type="Pfam" id="PF13472">
    <property type="entry name" value="Lipase_GDSL_2"/>
    <property type="match status" value="1"/>
</dbReference>
<feature type="signal peptide" evidence="1">
    <location>
        <begin position="1"/>
        <end position="20"/>
    </location>
</feature>
<organism evidence="3 4">
    <name type="scientific">Chryseolinea serpens</name>
    <dbReference type="NCBI Taxonomy" id="947013"/>
    <lineage>
        <taxon>Bacteria</taxon>
        <taxon>Pseudomonadati</taxon>
        <taxon>Bacteroidota</taxon>
        <taxon>Cytophagia</taxon>
        <taxon>Cytophagales</taxon>
        <taxon>Fulvivirgaceae</taxon>
        <taxon>Chryseolinea</taxon>
    </lineage>
</organism>
<dbReference type="Proteomes" id="UP000184212">
    <property type="component" value="Unassembled WGS sequence"/>
</dbReference>
<proteinExistence type="predicted"/>
<dbReference type="PANTHER" id="PTHR30383:SF5">
    <property type="entry name" value="SGNH HYDROLASE-TYPE ESTERASE DOMAIN-CONTAINING PROTEIN"/>
    <property type="match status" value="1"/>
</dbReference>
<keyword evidence="1" id="KW-0732">Signal</keyword>
<protein>
    <submittedName>
        <fullName evidence="3">Lysophospholipase L1</fullName>
    </submittedName>
</protein>
<dbReference type="InterPro" id="IPR013830">
    <property type="entry name" value="SGNH_hydro"/>
</dbReference>
<dbReference type="STRING" id="947013.SAMN04488109_2908"/>
<dbReference type="Gene3D" id="3.40.50.1110">
    <property type="entry name" value="SGNH hydrolase"/>
    <property type="match status" value="1"/>
</dbReference>
<dbReference type="PANTHER" id="PTHR30383">
    <property type="entry name" value="THIOESTERASE 1/PROTEASE 1/LYSOPHOSPHOLIPASE L1"/>
    <property type="match status" value="1"/>
</dbReference>
<evidence type="ECO:0000256" key="1">
    <source>
        <dbReference type="SAM" id="SignalP"/>
    </source>
</evidence>
<sequence>MKKIVALLAHILLLTTFVFAQPFHDDIVAFKKKDSLNAPPAHPVLFVGSSSFTIWQDVQTYFPGRTILNRGFGGSSLPDVIRYEKDIIFPYQPKQIVIYCGENDIAASDTVTAKMVLKRFQQLFTDIRSTLGDVSVVFVSIKPSPSRQKFQPVVVEANKLIRQYLKKDKHASFVNIYDAMLGKDGLPMKDLFREDMLHMNSKGYVIWQKILDPYLLKG</sequence>
<dbReference type="GO" id="GO:0004622">
    <property type="term" value="F:phosphatidylcholine lysophospholipase activity"/>
    <property type="evidence" value="ECO:0007669"/>
    <property type="project" value="TreeGrafter"/>
</dbReference>
<keyword evidence="4" id="KW-1185">Reference proteome</keyword>
<feature type="domain" description="SGNH hydrolase-type esterase" evidence="2">
    <location>
        <begin position="57"/>
        <end position="204"/>
    </location>
</feature>
<evidence type="ECO:0000259" key="2">
    <source>
        <dbReference type="Pfam" id="PF13472"/>
    </source>
</evidence>
<dbReference type="OrthoDB" id="9790057at2"/>
<feature type="chain" id="PRO_5012025199" evidence="1">
    <location>
        <begin position="21"/>
        <end position="218"/>
    </location>
</feature>
<dbReference type="EMBL" id="FQWQ01000002">
    <property type="protein sequence ID" value="SHH15379.1"/>
    <property type="molecule type" value="Genomic_DNA"/>
</dbReference>
<gene>
    <name evidence="3" type="ORF">SAMN04488109_2908</name>
</gene>
<dbReference type="AlphaFoldDB" id="A0A1M5QNJ1"/>
<dbReference type="RefSeq" id="WP_073135372.1">
    <property type="nucleotide sequence ID" value="NZ_FQWQ01000002.1"/>
</dbReference>
<dbReference type="InterPro" id="IPR036514">
    <property type="entry name" value="SGNH_hydro_sf"/>
</dbReference>